<evidence type="ECO:0000256" key="2">
    <source>
        <dbReference type="ARBA" id="ARBA00022692"/>
    </source>
</evidence>
<feature type="transmembrane region" description="Helical" evidence="9">
    <location>
        <begin position="311"/>
        <end position="331"/>
    </location>
</feature>
<keyword evidence="3" id="KW-0547">Nucleotide-binding</keyword>
<dbReference type="GO" id="GO:0007168">
    <property type="term" value="P:receptor guanylyl cyclase signaling pathway"/>
    <property type="evidence" value="ECO:0007669"/>
    <property type="project" value="TreeGrafter"/>
</dbReference>
<dbReference type="InterPro" id="IPR018297">
    <property type="entry name" value="A/G_cyclase_CS"/>
</dbReference>
<dbReference type="PROSITE" id="PS50112">
    <property type="entry name" value="PAS"/>
    <property type="match status" value="1"/>
</dbReference>
<keyword evidence="2 9" id="KW-0812">Transmembrane</keyword>
<evidence type="ECO:0000256" key="7">
    <source>
        <dbReference type="RuleBase" id="RU000405"/>
    </source>
</evidence>
<evidence type="ECO:0000256" key="4">
    <source>
        <dbReference type="ARBA" id="ARBA00022989"/>
    </source>
</evidence>
<dbReference type="GeneID" id="8849470"/>
<evidence type="ECO:0000256" key="5">
    <source>
        <dbReference type="ARBA" id="ARBA00023136"/>
    </source>
</evidence>
<dbReference type="CDD" id="cd00130">
    <property type="entry name" value="PAS"/>
    <property type="match status" value="1"/>
</dbReference>
<dbReference type="SUPFAM" id="SSF55073">
    <property type="entry name" value="Nucleotide cyclase"/>
    <property type="match status" value="1"/>
</dbReference>
<feature type="region of interest" description="Disordered" evidence="8">
    <location>
        <begin position="1700"/>
        <end position="1776"/>
    </location>
</feature>
<feature type="transmembrane region" description="Helical" evidence="9">
    <location>
        <begin position="281"/>
        <end position="305"/>
    </location>
</feature>
<dbReference type="VEuPathDB" id="AmoebaDB:NAEGRDRAFT_64095"/>
<dbReference type="InParanoid" id="D2V5J0"/>
<reference evidence="12 13" key="1">
    <citation type="journal article" date="2010" name="Cell">
        <title>The genome of Naegleria gruberi illuminates early eukaryotic versatility.</title>
        <authorList>
            <person name="Fritz-Laylin L.K."/>
            <person name="Prochnik S.E."/>
            <person name="Ginger M.L."/>
            <person name="Dacks J.B."/>
            <person name="Carpenter M.L."/>
            <person name="Field M.C."/>
            <person name="Kuo A."/>
            <person name="Paredez A."/>
            <person name="Chapman J."/>
            <person name="Pham J."/>
            <person name="Shu S."/>
            <person name="Neupane R."/>
            <person name="Cipriano M."/>
            <person name="Mancuso J."/>
            <person name="Tu H."/>
            <person name="Salamov A."/>
            <person name="Lindquist E."/>
            <person name="Shapiro H."/>
            <person name="Lucas S."/>
            <person name="Grigoriev I.V."/>
            <person name="Cande W.Z."/>
            <person name="Fulton C."/>
            <person name="Rokhsar D.S."/>
            <person name="Dawson S.C."/>
        </authorList>
    </citation>
    <scope>NUCLEOTIDE SEQUENCE [LARGE SCALE GENOMIC DNA]</scope>
    <source>
        <strain evidence="12 13">NEG-M</strain>
    </source>
</reference>
<protein>
    <submittedName>
        <fullName evidence="12">Predicted protein</fullName>
    </submittedName>
</protein>
<feature type="transmembrane region" description="Helical" evidence="9">
    <location>
        <begin position="1248"/>
        <end position="1268"/>
    </location>
</feature>
<dbReference type="Pfam" id="PF00211">
    <property type="entry name" value="Guanylate_cyc"/>
    <property type="match status" value="1"/>
</dbReference>
<feature type="compositionally biased region" description="Low complexity" evidence="8">
    <location>
        <begin position="1700"/>
        <end position="1724"/>
    </location>
</feature>
<dbReference type="InterPro" id="IPR050401">
    <property type="entry name" value="Cyclic_nucleotide_synthase"/>
</dbReference>
<dbReference type="GO" id="GO:0005886">
    <property type="term" value="C:plasma membrane"/>
    <property type="evidence" value="ECO:0007669"/>
    <property type="project" value="TreeGrafter"/>
</dbReference>
<dbReference type="OrthoDB" id="60033at2759"/>
<feature type="transmembrane region" description="Helical" evidence="9">
    <location>
        <begin position="1041"/>
        <end position="1061"/>
    </location>
</feature>
<evidence type="ECO:0000256" key="9">
    <source>
        <dbReference type="SAM" id="Phobius"/>
    </source>
</evidence>
<keyword evidence="13" id="KW-1185">Reference proteome</keyword>
<dbReference type="Proteomes" id="UP000006671">
    <property type="component" value="Unassembled WGS sequence"/>
</dbReference>
<dbReference type="OMA" id="FCVGGIH"/>
<organism evidence="13">
    <name type="scientific">Naegleria gruberi</name>
    <name type="common">Amoeba</name>
    <dbReference type="NCBI Taxonomy" id="5762"/>
    <lineage>
        <taxon>Eukaryota</taxon>
        <taxon>Discoba</taxon>
        <taxon>Heterolobosea</taxon>
        <taxon>Tetramitia</taxon>
        <taxon>Eutetramitia</taxon>
        <taxon>Vahlkampfiidae</taxon>
        <taxon>Naegleria</taxon>
    </lineage>
</organism>
<keyword evidence="5 9" id="KW-0472">Membrane</keyword>
<feature type="transmembrane region" description="Helical" evidence="9">
    <location>
        <begin position="238"/>
        <end position="260"/>
    </location>
</feature>
<feature type="domain" description="PAS" evidence="10">
    <location>
        <begin position="1331"/>
        <end position="1401"/>
    </location>
</feature>
<dbReference type="PANTHER" id="PTHR11920">
    <property type="entry name" value="GUANYLYL CYCLASE"/>
    <property type="match status" value="1"/>
</dbReference>
<dbReference type="SMART" id="SM00091">
    <property type="entry name" value="PAS"/>
    <property type="match status" value="1"/>
</dbReference>
<feature type="transmembrane region" description="Helical" evidence="9">
    <location>
        <begin position="338"/>
        <end position="359"/>
    </location>
</feature>
<dbReference type="GO" id="GO:0004016">
    <property type="term" value="F:adenylate cyclase activity"/>
    <property type="evidence" value="ECO:0007669"/>
    <property type="project" value="TreeGrafter"/>
</dbReference>
<evidence type="ECO:0000256" key="1">
    <source>
        <dbReference type="ARBA" id="ARBA00004370"/>
    </source>
</evidence>
<dbReference type="eggNOG" id="KOG1023">
    <property type="taxonomic scope" value="Eukaryota"/>
</dbReference>
<feature type="domain" description="Guanylate cyclase" evidence="11">
    <location>
        <begin position="1492"/>
        <end position="1628"/>
    </location>
</feature>
<dbReference type="SMART" id="SM00044">
    <property type="entry name" value="CYCc"/>
    <property type="match status" value="1"/>
</dbReference>
<dbReference type="InterPro" id="IPR000014">
    <property type="entry name" value="PAS"/>
</dbReference>
<dbReference type="GO" id="GO:0001653">
    <property type="term" value="F:peptide receptor activity"/>
    <property type="evidence" value="ECO:0007669"/>
    <property type="project" value="TreeGrafter"/>
</dbReference>
<evidence type="ECO:0000256" key="8">
    <source>
        <dbReference type="SAM" id="MobiDB-lite"/>
    </source>
</evidence>
<dbReference type="InterPro" id="IPR001054">
    <property type="entry name" value="A/G_cyclase"/>
</dbReference>
<dbReference type="EMBL" id="GG738853">
    <property type="protein sequence ID" value="EFC47659.1"/>
    <property type="molecule type" value="Genomic_DNA"/>
</dbReference>
<evidence type="ECO:0000259" key="11">
    <source>
        <dbReference type="PROSITE" id="PS50125"/>
    </source>
</evidence>
<dbReference type="PROSITE" id="PS00452">
    <property type="entry name" value="GUANYLATE_CYCLASE_1"/>
    <property type="match status" value="1"/>
</dbReference>
<feature type="transmembrane region" description="Helical" evidence="9">
    <location>
        <begin position="145"/>
        <end position="166"/>
    </location>
</feature>
<keyword evidence="4 9" id="KW-1133">Transmembrane helix</keyword>
<evidence type="ECO:0000259" key="10">
    <source>
        <dbReference type="PROSITE" id="PS50112"/>
    </source>
</evidence>
<dbReference type="RefSeq" id="XP_002680403.1">
    <property type="nucleotide sequence ID" value="XM_002680357.1"/>
</dbReference>
<dbReference type="PANTHER" id="PTHR11920:SF335">
    <property type="entry name" value="GUANYLATE CYCLASE"/>
    <property type="match status" value="1"/>
</dbReference>
<feature type="compositionally biased region" description="Polar residues" evidence="8">
    <location>
        <begin position="1759"/>
        <end position="1770"/>
    </location>
</feature>
<gene>
    <name evidence="12" type="ORF">NAEGRDRAFT_64095</name>
</gene>
<dbReference type="GO" id="GO:0004383">
    <property type="term" value="F:guanylate cyclase activity"/>
    <property type="evidence" value="ECO:0007669"/>
    <property type="project" value="TreeGrafter"/>
</dbReference>
<dbReference type="Gene3D" id="3.30.450.20">
    <property type="entry name" value="PAS domain"/>
    <property type="match status" value="1"/>
</dbReference>
<dbReference type="NCBIfam" id="TIGR00229">
    <property type="entry name" value="sensory_box"/>
    <property type="match status" value="1"/>
</dbReference>
<comment type="similarity">
    <text evidence="7">Belongs to the adenylyl cyclase class-4/guanylyl cyclase family.</text>
</comment>
<name>D2V5J0_NAEGR</name>
<dbReference type="Pfam" id="PF13426">
    <property type="entry name" value="PAS_9"/>
    <property type="match status" value="1"/>
</dbReference>
<comment type="subcellular location">
    <subcellularLocation>
        <location evidence="1">Membrane</location>
    </subcellularLocation>
</comment>
<feature type="transmembrane region" description="Helical" evidence="9">
    <location>
        <begin position="761"/>
        <end position="787"/>
    </location>
</feature>
<dbReference type="KEGG" id="ngr:NAEGRDRAFT_64095"/>
<accession>D2V5J0</accession>
<dbReference type="GO" id="GO:0035556">
    <property type="term" value="P:intracellular signal transduction"/>
    <property type="evidence" value="ECO:0007669"/>
    <property type="project" value="InterPro"/>
</dbReference>
<feature type="transmembrane region" description="Helical" evidence="9">
    <location>
        <begin position="964"/>
        <end position="984"/>
    </location>
</feature>
<dbReference type="InterPro" id="IPR029787">
    <property type="entry name" value="Nucleotide_cyclase"/>
</dbReference>
<dbReference type="InterPro" id="IPR035965">
    <property type="entry name" value="PAS-like_dom_sf"/>
</dbReference>
<keyword evidence="6 7" id="KW-0456">Lyase</keyword>
<proteinExistence type="inferred from homology"/>
<dbReference type="SUPFAM" id="SSF55785">
    <property type="entry name" value="PYP-like sensor domain (PAS domain)"/>
    <property type="match status" value="1"/>
</dbReference>
<dbReference type="CDD" id="cd07302">
    <property type="entry name" value="CHD"/>
    <property type="match status" value="1"/>
</dbReference>
<evidence type="ECO:0000256" key="6">
    <source>
        <dbReference type="ARBA" id="ARBA00023239"/>
    </source>
</evidence>
<sequence>MTTHSLGSNGSYAVEVDDHTPNISASIGLAGMPRGSASVLSADNQTSLTAGAAASLLNDGASMWNSFEESATNFMLNIYEKTKIHQTNWYNFTYNLVLYIYLLWTMMFLPGLADEEYNWGEYSHWIFKAANYPVSLSLNLVSYEVIIVIFCCFVLLICVYFILFFVGYRASLLANKHWKKIKLAIRIIHGFLTLTSLIYTYVFGAFIDCNYGTSVNLDGYDRPVEVLRRHPTIACSGAVNSTLISVGSIFFMLLLVIQLISVLTMSEDNPSGKNAFATDKVYYLFPFIATQCIYIILVCAIPPTYNYVKPVIYLALCILHVPYHLWLLPYFKRVENTLFFGFVGARLGGAVGFLVSSLVSTDDSNWTLGLGMMGLTIGLMLVCFVVFVVAAEIYIGILYSSIRRGVIQTIKVSVDFSQAQTVRSSIEREASGLYQKFEKDGKLRAFNLFLKFSMRSGRKAFGDFQLSDVEIALALIKGVSSQKCANNVDILITSALVVAYFLPNFTSVILAGGIVRKVAKLKSNPLKKYIITQRTKEIEFLSGEDLSGKNIMEIKNIIGRLEKKQELVLLLHKSFWKEMINESLEITKIETINRKIAELVHSCQSSYDILISNYNNEKSVIRSYARFVEDYKFDPEKAQEMYHEANIIEEEEAVNRRHQLSKTLKNKYTSNRVVPLPNQFSVASNIRGGGGGFESEDEDKGYFEKIDMNKQGHSSDSRLDDMDFENEKFEGVEENAATAQQKKEFLFRTALSSSMYNKPQFITFVVFASVSLIILTIGLILGLVFSTGVTSDIALSNDVCIPASVPLSVLMYIRKKQLHDNIKEYSMSWNTENTARVDKQCNKLSNLYSIGMNTFSESVRSDYTRGTRLLKQPVLIYSSTNTSEYTGYSTSRNSTIAEITKALVKMCSAYDNYSEERYKQTVSDYNFMFLYQNRISFSSSYESFCSEYLDRNGEKSSTYRTIFLIYYISTTALYILSAFSVIAFTRYHLTSLNDSIKLIGSSISKDKVGKIYHKLEGKVEEDLQIGSDGFFSMFVKPNNSISIMVIFMICITAICVTLFFIETIINSNNSSMAIQNIQFSVNIMMTAHRVGLRLGELFIFKSKFPSTPMNDRHLTTDDELAQFHKDNKNLASLMQSSWYSLLFGTSDNDNDKLFGKYPDIDQLIQGTCKSTSNTTSNSTTCVGLDDLVSYLTSSSALFNEDVFYASSTFNQSDLFTRMESIYSDVDLLAQKLESLIQIYSKYNSVPSITITIVFGILGYASLVTAIWFTSRSMTSFWREYQQLRMMLSYFTPEVLEENEQLKNFVLFKSLPGRLSELFKSKKSSGDTSNNEDSHVKSILEAAVDGAVLCNSQCEVTIFNPSAERSFGFKKSDIMGLPIYTLFDESSHTKMRKIISGMLAKSGNDGESIEVECVRKNQTKFPAKINIFSSKIGSDTVIVSFIKDITPEKKQNMLLEEEKKKSDSLLLNILPEAVGVRLKSGETFIAEKFNDVTCFFSDMVGFTSISSNMSPTDLVKMLNTIVNGFDSLTDTFHLEKIKTIGDAYFCVGGIHGSATSDHPERVLRFAMATFAVVHDYNLENLANKENSNPSLLNIRIGINTGSVVGGVIGTKKFAYDMWGDTINVASRMESTSLPGRIQVSRSTYERVYDMGYEFEERRIEVKGKGSTQTYMLNNMYHKNPLDANGFSNVNNVVVTASAAVSLPPQPSQGNNSTNNLNNNSMAYNNQTSNNGSGDHLEESDDDDDLRRSSNNVVVLGRNRNPPSHTSHTSSVDDILME</sequence>
<feature type="transmembrane region" description="Helical" evidence="9">
    <location>
        <begin position="187"/>
        <end position="207"/>
    </location>
</feature>
<dbReference type="Gene3D" id="3.30.70.1230">
    <property type="entry name" value="Nucleotide cyclase"/>
    <property type="match status" value="1"/>
</dbReference>
<feature type="transmembrane region" description="Helical" evidence="9">
    <location>
        <begin position="371"/>
        <end position="395"/>
    </location>
</feature>
<evidence type="ECO:0000313" key="12">
    <source>
        <dbReference type="EMBL" id="EFC47659.1"/>
    </source>
</evidence>
<dbReference type="Pfam" id="PF25474">
    <property type="entry name" value="TPR_TmcB"/>
    <property type="match status" value="1"/>
</dbReference>
<dbReference type="InterPro" id="IPR057352">
    <property type="entry name" value="TPR_TmcB/C"/>
</dbReference>
<dbReference type="PROSITE" id="PS50125">
    <property type="entry name" value="GUANYLATE_CYCLASE_2"/>
    <property type="match status" value="1"/>
</dbReference>
<evidence type="ECO:0000313" key="13">
    <source>
        <dbReference type="Proteomes" id="UP000006671"/>
    </source>
</evidence>
<evidence type="ECO:0000256" key="3">
    <source>
        <dbReference type="ARBA" id="ARBA00022741"/>
    </source>
</evidence>
<dbReference type="GO" id="GO:0000166">
    <property type="term" value="F:nucleotide binding"/>
    <property type="evidence" value="ECO:0007669"/>
    <property type="project" value="UniProtKB-KW"/>
</dbReference>
<feature type="transmembrane region" description="Helical" evidence="9">
    <location>
        <begin position="92"/>
        <end position="113"/>
    </location>
</feature>